<sequence length="171" mass="19860">MENLLTALLLLNRFTAILFPTKYEKLWHLGLPLFMAFAFIVPLPVTVPIFSLDMYIHVQEDNVSFTLDNHKTGNVTYKLKNCQRQNVQSSTIERKMTIYTVATFFGHLICTIFMIIVNLTATNFLDEQKQRYSIIQAWFGISLEENETIFLANFNQFPWVNDLSTLAIPAW</sequence>
<dbReference type="AlphaFoldDB" id="A0A183CM74"/>
<dbReference type="Proteomes" id="UP000050741">
    <property type="component" value="Unassembled WGS sequence"/>
</dbReference>
<reference evidence="8" key="3">
    <citation type="submission" date="2016-06" db="UniProtKB">
        <authorList>
            <consortium name="WormBaseParasite"/>
        </authorList>
    </citation>
    <scope>IDENTIFICATION</scope>
</reference>
<dbReference type="Gene3D" id="1.20.1070.10">
    <property type="entry name" value="Rhodopsin 7-helix transmembrane proteins"/>
    <property type="match status" value="1"/>
</dbReference>
<accession>A0A183CM74</accession>
<keyword evidence="3 6" id="KW-0812">Transmembrane</keyword>
<evidence type="ECO:0000256" key="3">
    <source>
        <dbReference type="ARBA" id="ARBA00022692"/>
    </source>
</evidence>
<dbReference type="GO" id="GO:0016020">
    <property type="term" value="C:membrane"/>
    <property type="evidence" value="ECO:0007669"/>
    <property type="project" value="UniProtKB-SubCell"/>
</dbReference>
<evidence type="ECO:0000313" key="7">
    <source>
        <dbReference type="Proteomes" id="UP000050741"/>
    </source>
</evidence>
<reference evidence="7" key="1">
    <citation type="submission" date="2013-12" db="EMBL/GenBank/DDBJ databases">
        <authorList>
            <person name="Aslett M."/>
        </authorList>
    </citation>
    <scope>NUCLEOTIDE SEQUENCE [LARGE SCALE GENOMIC DNA]</scope>
    <source>
        <strain evidence="7">Lindley</strain>
    </source>
</reference>
<keyword evidence="4 6" id="KW-1133">Transmembrane helix</keyword>
<organism evidence="7 8">
    <name type="scientific">Globodera pallida</name>
    <name type="common">Potato cyst nematode worm</name>
    <name type="synonym">Heterodera pallida</name>
    <dbReference type="NCBI Taxonomy" id="36090"/>
    <lineage>
        <taxon>Eukaryota</taxon>
        <taxon>Metazoa</taxon>
        <taxon>Ecdysozoa</taxon>
        <taxon>Nematoda</taxon>
        <taxon>Chromadorea</taxon>
        <taxon>Rhabditida</taxon>
        <taxon>Tylenchina</taxon>
        <taxon>Tylenchomorpha</taxon>
        <taxon>Tylenchoidea</taxon>
        <taxon>Heteroderidae</taxon>
        <taxon>Heteroderinae</taxon>
        <taxon>Globodera</taxon>
    </lineage>
</organism>
<evidence type="ECO:0000256" key="6">
    <source>
        <dbReference type="RuleBase" id="RU280813"/>
    </source>
</evidence>
<protein>
    <recommendedName>
        <fullName evidence="6">Serpentine receptor class gamma</fullName>
    </recommendedName>
</protein>
<comment type="subcellular location">
    <subcellularLocation>
        <location evidence="1">Membrane</location>
        <topology evidence="1">Multi-pass membrane protein</topology>
    </subcellularLocation>
</comment>
<keyword evidence="5 6" id="KW-0472">Membrane</keyword>
<dbReference type="InterPro" id="IPR000609">
    <property type="entry name" value="7TM_GPCR_serpentine_rcpt_Srg"/>
</dbReference>
<dbReference type="GO" id="GO:0004888">
    <property type="term" value="F:transmembrane signaling receptor activity"/>
    <property type="evidence" value="ECO:0007669"/>
    <property type="project" value="InterPro"/>
</dbReference>
<evidence type="ECO:0000256" key="1">
    <source>
        <dbReference type="ARBA" id="ARBA00004141"/>
    </source>
</evidence>
<evidence type="ECO:0000256" key="5">
    <source>
        <dbReference type="ARBA" id="ARBA00023136"/>
    </source>
</evidence>
<feature type="transmembrane region" description="Helical" evidence="6">
    <location>
        <begin position="98"/>
        <end position="121"/>
    </location>
</feature>
<comment type="caution">
    <text evidence="6">Lacks conserved residue(s) required for the propagation of feature annotation.</text>
</comment>
<dbReference type="Pfam" id="PF02118">
    <property type="entry name" value="Srg"/>
    <property type="match status" value="1"/>
</dbReference>
<proteinExistence type="inferred from homology"/>
<evidence type="ECO:0000256" key="4">
    <source>
        <dbReference type="ARBA" id="ARBA00022989"/>
    </source>
</evidence>
<evidence type="ECO:0000313" key="8">
    <source>
        <dbReference type="WBParaSite" id="GPLIN_001398000"/>
    </source>
</evidence>
<dbReference type="WBParaSite" id="GPLIN_001398000">
    <property type="protein sequence ID" value="GPLIN_001398000"/>
    <property type="gene ID" value="GPLIN_001398000"/>
</dbReference>
<name>A0A183CM74_GLOPA</name>
<reference evidence="7" key="2">
    <citation type="submission" date="2014-05" db="EMBL/GenBank/DDBJ databases">
        <title>The genome and life-stage specific transcriptomes of Globodera pallida elucidate key aspects of plant parasitism by a cyst nematode.</title>
        <authorList>
            <person name="Cotton J.A."/>
            <person name="Lilley C.J."/>
            <person name="Jones L.M."/>
            <person name="Kikuchi T."/>
            <person name="Reid A.J."/>
            <person name="Thorpe P."/>
            <person name="Tsai I.J."/>
            <person name="Beasley H."/>
            <person name="Blok V."/>
            <person name="Cock P.J.A."/>
            <person name="Van den Akker S.E."/>
            <person name="Holroyd N."/>
            <person name="Hunt M."/>
            <person name="Mantelin S."/>
            <person name="Naghra H."/>
            <person name="Pain A."/>
            <person name="Palomares-Rius J.E."/>
            <person name="Zarowiecki M."/>
            <person name="Berriman M."/>
            <person name="Jones J.T."/>
            <person name="Urwin P.E."/>
        </authorList>
    </citation>
    <scope>NUCLEOTIDE SEQUENCE [LARGE SCALE GENOMIC DNA]</scope>
    <source>
        <strain evidence="7">Lindley</strain>
    </source>
</reference>
<evidence type="ECO:0000256" key="2">
    <source>
        <dbReference type="ARBA" id="ARBA00005692"/>
    </source>
</evidence>
<dbReference type="PANTHER" id="PTHR31552">
    <property type="entry name" value="SERPENTINE RECEPTOR CLASS GAMMA"/>
    <property type="match status" value="1"/>
</dbReference>
<keyword evidence="7" id="KW-1185">Reference proteome</keyword>
<dbReference type="PANTHER" id="PTHR31552:SF8">
    <property type="entry name" value="SERPENTINE RECEPTOR CLASS GAMMA"/>
    <property type="match status" value="1"/>
</dbReference>
<comment type="similarity">
    <text evidence="2 6">Belongs to the nematode receptor-like protein srg family.</text>
</comment>
<feature type="transmembrane region" description="Helical" evidence="6">
    <location>
        <begin position="26"/>
        <end position="50"/>
    </location>
</feature>
<dbReference type="GO" id="GO:0007606">
    <property type="term" value="P:sensory perception of chemical stimulus"/>
    <property type="evidence" value="ECO:0007669"/>
    <property type="project" value="UniProtKB-UniRule"/>
</dbReference>